<comment type="caution">
    <text evidence="2">The sequence shown here is derived from an EMBL/GenBank/DDBJ whole genome shotgun (WGS) entry which is preliminary data.</text>
</comment>
<dbReference type="RefSeq" id="WP_344717392.1">
    <property type="nucleotide sequence ID" value="NZ_BAAAYG010000002.1"/>
</dbReference>
<feature type="compositionally biased region" description="Acidic residues" evidence="1">
    <location>
        <begin position="458"/>
        <end position="467"/>
    </location>
</feature>
<keyword evidence="2" id="KW-0378">Hydrolase</keyword>
<dbReference type="Gene3D" id="1.20.150.30">
    <property type="entry name" value="Zincin-like metallopeptidase, N-terminal domain"/>
    <property type="match status" value="1"/>
</dbReference>
<keyword evidence="2" id="KW-0645">Protease</keyword>
<sequence>MNGDNSERRDGDGEDPQNPMEELFKQLFGSDPSGNQSGTGDSSQGPSIGFTGTPGSGQSGQSGAQGFDPSQMGMSGMDPQMMQQIMGQVQAMFSAMQNSSEEDRQGPVNWSMAKNAARQAASGDDPSVSPSESREIDEALRLADMWLDAATTFASTGQLGKAWSRAQWIEETFDSWQRLTEPVAESVSSALSQTMKDQLGEQGDLTAGLPPEMQGMLGGAGSEQITGMLEQMGGMAFGMQLGQAVGELAKEVHSASDIGLPLAGRTLALLPKNIAEFGEGLQVDRQEIVLYLALREAARMRLFTHAPWLEQDLFNAVAQYAAGISIDMGRIEEAASQVDPTNPEAMQQIMGEGLFSSERTPMQDAALRRIETTLALVEGWVDDVVSQAAEHLESLGALRETMNRRRAAGGPAEETFASLVGLELRPRRLRDAAALWAHLRTADGLSGRDEVWSHPDVQPDEQDLDDPEGFHRRRAERQAESAELDEALEKLLAGGYDGPSESGASAEDEDAGDADGSGESGESGDDFDRPGGSGGSPTS</sequence>
<evidence type="ECO:0000313" key="3">
    <source>
        <dbReference type="Proteomes" id="UP001501736"/>
    </source>
</evidence>
<feature type="region of interest" description="Disordered" evidence="1">
    <location>
        <begin position="114"/>
        <end position="134"/>
    </location>
</feature>
<protein>
    <submittedName>
        <fullName evidence="2">Zinc-dependent metalloprotease</fullName>
    </submittedName>
</protein>
<feature type="compositionally biased region" description="Polar residues" evidence="1">
    <location>
        <begin position="32"/>
        <end position="46"/>
    </location>
</feature>
<feature type="region of interest" description="Disordered" evidence="1">
    <location>
        <begin position="1"/>
        <end position="77"/>
    </location>
</feature>
<dbReference type="SUPFAM" id="SSF55486">
    <property type="entry name" value="Metalloproteases ('zincins'), catalytic domain"/>
    <property type="match status" value="1"/>
</dbReference>
<keyword evidence="3" id="KW-1185">Reference proteome</keyword>
<reference evidence="3" key="1">
    <citation type="journal article" date="2019" name="Int. J. Syst. Evol. Microbiol.">
        <title>The Global Catalogue of Microorganisms (GCM) 10K type strain sequencing project: providing services to taxonomists for standard genome sequencing and annotation.</title>
        <authorList>
            <consortium name="The Broad Institute Genomics Platform"/>
            <consortium name="The Broad Institute Genome Sequencing Center for Infectious Disease"/>
            <person name="Wu L."/>
            <person name="Ma J."/>
        </authorList>
    </citation>
    <scope>NUCLEOTIDE SEQUENCE [LARGE SCALE GENOMIC DNA]</scope>
    <source>
        <strain evidence="3">JCM 11483</strain>
    </source>
</reference>
<keyword evidence="2" id="KW-0482">Metalloprotease</keyword>
<gene>
    <name evidence="2" type="ORF">GCM10020260_02650</name>
</gene>
<organism evidence="2 3">
    <name type="scientific">Nesterenkonia halobia</name>
    <dbReference type="NCBI Taxonomy" id="37922"/>
    <lineage>
        <taxon>Bacteria</taxon>
        <taxon>Bacillati</taxon>
        <taxon>Actinomycetota</taxon>
        <taxon>Actinomycetes</taxon>
        <taxon>Micrococcales</taxon>
        <taxon>Micrococcaceae</taxon>
        <taxon>Nesterenkonia</taxon>
    </lineage>
</organism>
<dbReference type="PANTHER" id="PTHR39420">
    <property type="match status" value="1"/>
</dbReference>
<evidence type="ECO:0000256" key="1">
    <source>
        <dbReference type="SAM" id="MobiDB-lite"/>
    </source>
</evidence>
<dbReference type="Proteomes" id="UP001501736">
    <property type="component" value="Unassembled WGS sequence"/>
</dbReference>
<evidence type="ECO:0000313" key="2">
    <source>
        <dbReference type="EMBL" id="GAA3279459.1"/>
    </source>
</evidence>
<accession>A0ABP6RE78</accession>
<proteinExistence type="predicted"/>
<name>A0ABP6RE78_9MICC</name>
<dbReference type="Pfam" id="PF10103">
    <property type="entry name" value="Zincin_2"/>
    <property type="match status" value="1"/>
</dbReference>
<dbReference type="NCBIfam" id="TIGR03624">
    <property type="entry name" value="putative hydrolase"/>
    <property type="match status" value="1"/>
</dbReference>
<dbReference type="EMBL" id="BAAAYG010000002">
    <property type="protein sequence ID" value="GAA3279459.1"/>
    <property type="molecule type" value="Genomic_DNA"/>
</dbReference>
<dbReference type="GO" id="GO:0008237">
    <property type="term" value="F:metallopeptidase activity"/>
    <property type="evidence" value="ECO:0007669"/>
    <property type="project" value="UniProtKB-KW"/>
</dbReference>
<feature type="region of interest" description="Disordered" evidence="1">
    <location>
        <begin position="446"/>
        <end position="539"/>
    </location>
</feature>
<dbReference type="PANTHER" id="PTHR39420:SF2">
    <property type="entry name" value="HYDROLASE"/>
    <property type="match status" value="1"/>
</dbReference>
<dbReference type="InterPro" id="IPR042271">
    <property type="entry name" value="Zinicin_2_N"/>
</dbReference>
<feature type="compositionally biased region" description="Basic and acidic residues" evidence="1">
    <location>
        <begin position="1"/>
        <end position="11"/>
    </location>
</feature>
<dbReference type="InterPro" id="IPR018766">
    <property type="entry name" value="Zinicin_2"/>
</dbReference>